<dbReference type="PANTHER" id="PTHR21454">
    <property type="entry name" value="DPH3 HOMOLOG-RELATED"/>
    <property type="match status" value="1"/>
</dbReference>
<evidence type="ECO:0000256" key="8">
    <source>
        <dbReference type="SAM" id="MobiDB-lite"/>
    </source>
</evidence>
<reference evidence="10 11" key="1">
    <citation type="journal article" date="2011" name="Genome Res.">
        <title>Phylogeny-wide analysis of social amoeba genomes highlights ancient origins for complex intercellular communication.</title>
        <authorList>
            <person name="Heidel A.J."/>
            <person name="Lawal H.M."/>
            <person name="Felder M."/>
            <person name="Schilde C."/>
            <person name="Helps N.R."/>
            <person name="Tunggal B."/>
            <person name="Rivero F."/>
            <person name="John U."/>
            <person name="Schleicher M."/>
            <person name="Eichinger L."/>
            <person name="Platzer M."/>
            <person name="Noegel A.A."/>
            <person name="Schaap P."/>
            <person name="Gloeckner G."/>
        </authorList>
    </citation>
    <scope>NUCLEOTIDE SEQUENCE [LARGE SCALE GENOMIC DNA]</scope>
    <source>
        <strain evidence="11">ATCC 26659 / Pp 5 / PN500</strain>
    </source>
</reference>
<dbReference type="GO" id="GO:0046872">
    <property type="term" value="F:metal ion binding"/>
    <property type="evidence" value="ECO:0007669"/>
    <property type="project" value="UniProtKB-KW"/>
</dbReference>
<dbReference type="FunFam" id="3.10.660.10:FF:000001">
    <property type="entry name" value="Diphthamide biosynthesis 3"/>
    <property type="match status" value="1"/>
</dbReference>
<proteinExistence type="inferred from homology"/>
<evidence type="ECO:0000256" key="6">
    <source>
        <dbReference type="ARBA" id="ARBA00041070"/>
    </source>
</evidence>
<feature type="domain" description="DPH-type MB" evidence="9">
    <location>
        <begin position="60"/>
        <end position="116"/>
    </location>
</feature>
<gene>
    <name evidence="10" type="primary">dph3</name>
    <name evidence="10" type="ORF">PPL_05654</name>
</gene>
<evidence type="ECO:0000256" key="7">
    <source>
        <dbReference type="ARBA" id="ARBA00048125"/>
    </source>
</evidence>
<comment type="catalytic activity">
    <reaction evidence="5">
        <text>[3Fe-4S](1+)-[protein] + Fe(2+)-[Dph3] = [3Fe-4S](0)-[protein] + Fe(3+)-[Dph3]</text>
        <dbReference type="Rhea" id="RHEA:71235"/>
        <dbReference type="Rhea" id="RHEA-COMP:17996"/>
        <dbReference type="Rhea" id="RHEA-COMP:17997"/>
        <dbReference type="Rhea" id="RHEA-COMP:18002"/>
        <dbReference type="Rhea" id="RHEA-COMP:18003"/>
        <dbReference type="ChEBI" id="CHEBI:29033"/>
        <dbReference type="ChEBI" id="CHEBI:29034"/>
        <dbReference type="ChEBI" id="CHEBI:33751"/>
        <dbReference type="ChEBI" id="CHEBI:47402"/>
        <dbReference type="ChEBI" id="CHEBI:83228"/>
    </reaction>
</comment>
<feature type="compositionally biased region" description="Low complexity" evidence="8">
    <location>
        <begin position="15"/>
        <end position="36"/>
    </location>
</feature>
<keyword evidence="11" id="KW-1185">Reference proteome</keyword>
<evidence type="ECO:0000256" key="4">
    <source>
        <dbReference type="ARBA" id="ARBA00024032"/>
    </source>
</evidence>
<dbReference type="AlphaFoldDB" id="D3BAS3"/>
<dbReference type="OMA" id="CGDIFEL"/>
<dbReference type="SUPFAM" id="SSF144217">
    <property type="entry name" value="CSL zinc finger"/>
    <property type="match status" value="1"/>
</dbReference>
<evidence type="ECO:0000313" key="11">
    <source>
        <dbReference type="Proteomes" id="UP000001396"/>
    </source>
</evidence>
<sequence length="134" mass="14881">MSDTEKDNKVENTDDAASSSTETTNSTTKTETTTTTATADDKKIVYVKNNAVIDVNVTSFYDEIEIEDMDFDEDERVFYYPCPCGDRFKITEEEILAGEEIAKCPSCSLLLKVVYSPEDFIVEDDLGDSAITVA</sequence>
<dbReference type="Gene3D" id="3.10.660.10">
    <property type="entry name" value="DPH Zinc finger"/>
    <property type="match status" value="1"/>
</dbReference>
<evidence type="ECO:0000313" key="10">
    <source>
        <dbReference type="EMBL" id="EFA81660.1"/>
    </source>
</evidence>
<dbReference type="GO" id="GO:0017183">
    <property type="term" value="P:protein histidyl modification to diphthamide"/>
    <property type="evidence" value="ECO:0007669"/>
    <property type="project" value="InterPro"/>
</dbReference>
<protein>
    <recommendedName>
        <fullName evidence="6">Diphthamide biosynthesis protein 3</fullName>
    </recommendedName>
</protein>
<dbReference type="STRING" id="670386.D3BAS3"/>
<feature type="region of interest" description="Disordered" evidence="8">
    <location>
        <begin position="1"/>
        <end position="36"/>
    </location>
</feature>
<dbReference type="PANTHER" id="PTHR21454:SF31">
    <property type="entry name" value="DIPHTHAMIDE BIOSYNTHESIS PROTEIN 3"/>
    <property type="match status" value="1"/>
</dbReference>
<dbReference type="RefSeq" id="XP_020433777.1">
    <property type="nucleotide sequence ID" value="XM_020576528.1"/>
</dbReference>
<comment type="pathway">
    <text evidence="1">Protein modification; peptidyl-diphthamide biosynthesis.</text>
</comment>
<evidence type="ECO:0000256" key="1">
    <source>
        <dbReference type="ARBA" id="ARBA00005156"/>
    </source>
</evidence>
<evidence type="ECO:0000256" key="3">
    <source>
        <dbReference type="ARBA" id="ARBA00023004"/>
    </source>
</evidence>
<comment type="caution">
    <text evidence="10">The sequence shown here is derived from an EMBL/GenBank/DDBJ whole genome shotgun (WGS) entry which is preliminary data.</text>
</comment>
<dbReference type="GeneID" id="31361138"/>
<dbReference type="InterPro" id="IPR007872">
    <property type="entry name" value="DPH_MB_dom"/>
</dbReference>
<feature type="compositionally biased region" description="Basic and acidic residues" evidence="8">
    <location>
        <begin position="1"/>
        <end position="12"/>
    </location>
</feature>
<evidence type="ECO:0000259" key="9">
    <source>
        <dbReference type="PROSITE" id="PS51074"/>
    </source>
</evidence>
<organism evidence="10 11">
    <name type="scientific">Heterostelium pallidum (strain ATCC 26659 / Pp 5 / PN500)</name>
    <name type="common">Cellular slime mold</name>
    <name type="synonym">Polysphondylium pallidum</name>
    <dbReference type="NCBI Taxonomy" id="670386"/>
    <lineage>
        <taxon>Eukaryota</taxon>
        <taxon>Amoebozoa</taxon>
        <taxon>Evosea</taxon>
        <taxon>Eumycetozoa</taxon>
        <taxon>Dictyostelia</taxon>
        <taxon>Acytosteliales</taxon>
        <taxon>Acytosteliaceae</taxon>
        <taxon>Heterostelium</taxon>
    </lineage>
</organism>
<dbReference type="Pfam" id="PF05207">
    <property type="entry name" value="Zn_ribbon_CSL"/>
    <property type="match status" value="1"/>
</dbReference>
<dbReference type="Proteomes" id="UP000001396">
    <property type="component" value="Unassembled WGS sequence"/>
</dbReference>
<comment type="similarity">
    <text evidence="4">Belongs to the DPH3 family.</text>
</comment>
<dbReference type="InParanoid" id="D3BAS3"/>
<dbReference type="InterPro" id="IPR044248">
    <property type="entry name" value="DPH3/4-like"/>
</dbReference>
<dbReference type="InterPro" id="IPR036671">
    <property type="entry name" value="DPH_MB_sf"/>
</dbReference>
<dbReference type="PROSITE" id="PS51074">
    <property type="entry name" value="DPH_MB"/>
    <property type="match status" value="1"/>
</dbReference>
<keyword evidence="2" id="KW-0479">Metal-binding</keyword>
<comment type="catalytic activity">
    <reaction evidence="7">
        <text>2 [3Fe-4S](0)-[protein] + 2 Fe(2+)-[Dph3] + NADH = 2 [4Fe-4S](1+)-[protein] + 2 [Dph3] + NAD(+) + H(+)</text>
        <dbReference type="Rhea" id="RHEA:71239"/>
        <dbReference type="Rhea" id="RHEA-COMP:17997"/>
        <dbReference type="Rhea" id="RHEA-COMP:17998"/>
        <dbReference type="Rhea" id="RHEA-COMP:18001"/>
        <dbReference type="Rhea" id="RHEA-COMP:18002"/>
        <dbReference type="ChEBI" id="CHEBI:15378"/>
        <dbReference type="ChEBI" id="CHEBI:29033"/>
        <dbReference type="ChEBI" id="CHEBI:33723"/>
        <dbReference type="ChEBI" id="CHEBI:47402"/>
        <dbReference type="ChEBI" id="CHEBI:57540"/>
        <dbReference type="ChEBI" id="CHEBI:57945"/>
        <dbReference type="ChEBI" id="CHEBI:83228"/>
    </reaction>
</comment>
<evidence type="ECO:0000256" key="2">
    <source>
        <dbReference type="ARBA" id="ARBA00022723"/>
    </source>
</evidence>
<evidence type="ECO:0000256" key="5">
    <source>
        <dbReference type="ARBA" id="ARBA00036267"/>
    </source>
</evidence>
<name>D3BAS3_HETP5</name>
<accession>D3BAS3</accession>
<keyword evidence="3" id="KW-0408">Iron</keyword>
<dbReference type="EMBL" id="ADBJ01000025">
    <property type="protein sequence ID" value="EFA81660.1"/>
    <property type="molecule type" value="Genomic_DNA"/>
</dbReference>